<dbReference type="AlphaFoldDB" id="A0A8H3HXG4"/>
<protein>
    <recommendedName>
        <fullName evidence="1">Ricin B lectin domain-containing protein</fullName>
    </recommendedName>
</protein>
<reference evidence="2" key="1">
    <citation type="submission" date="2021-01" db="EMBL/GenBank/DDBJ databases">
        <authorList>
            <person name="Kaushik A."/>
        </authorList>
    </citation>
    <scope>NUCLEOTIDE SEQUENCE</scope>
    <source>
        <strain evidence="2">AG5</strain>
    </source>
</reference>
<evidence type="ECO:0000313" key="3">
    <source>
        <dbReference type="Proteomes" id="UP000663827"/>
    </source>
</evidence>
<dbReference type="CDD" id="cd23455">
    <property type="entry name" value="beta-trefoil_Ricin_RSA"/>
    <property type="match status" value="1"/>
</dbReference>
<name>A0A8H3HXG4_9AGAM</name>
<proteinExistence type="predicted"/>
<dbReference type="SUPFAM" id="SSF50370">
    <property type="entry name" value="Ricin B-like lectins"/>
    <property type="match status" value="1"/>
</dbReference>
<organism evidence="2 3">
    <name type="scientific">Rhizoctonia solani</name>
    <dbReference type="NCBI Taxonomy" id="456999"/>
    <lineage>
        <taxon>Eukaryota</taxon>
        <taxon>Fungi</taxon>
        <taxon>Dikarya</taxon>
        <taxon>Basidiomycota</taxon>
        <taxon>Agaricomycotina</taxon>
        <taxon>Agaricomycetes</taxon>
        <taxon>Cantharellales</taxon>
        <taxon>Ceratobasidiaceae</taxon>
        <taxon>Rhizoctonia</taxon>
    </lineage>
</organism>
<dbReference type="EMBL" id="CAJNJQ010002921">
    <property type="protein sequence ID" value="CAE7188427.1"/>
    <property type="molecule type" value="Genomic_DNA"/>
</dbReference>
<gene>
    <name evidence="2" type="ORF">RDB_LOCUS124592</name>
</gene>
<evidence type="ECO:0000313" key="2">
    <source>
        <dbReference type="EMBL" id="CAE7188427.1"/>
    </source>
</evidence>
<dbReference type="InterPro" id="IPR000772">
    <property type="entry name" value="Ricin_B_lectin"/>
</dbReference>
<accession>A0A8H3HXG4</accession>
<dbReference type="InterPro" id="IPR035992">
    <property type="entry name" value="Ricin_B-like_lectins"/>
</dbReference>
<dbReference type="Proteomes" id="UP000663827">
    <property type="component" value="Unassembled WGS sequence"/>
</dbReference>
<dbReference type="Pfam" id="PF14200">
    <property type="entry name" value="RicinB_lectin_2"/>
    <property type="match status" value="1"/>
</dbReference>
<sequence length="145" mass="15456">MTGISLPAGTYILQNAATNSLLDLWNSESTEGSVIQGHQPNGGNNQKWVLAWTGIGNSVTLRNVASGTYIGKGSTGVVEGSPVLGSSTPERLLLVAVDKGFAIEATDNRAYVLDLAQNSSANRVPAVYRNNNANDTQKWYFVKQD</sequence>
<comment type="caution">
    <text evidence="2">The sequence shown here is derived from an EMBL/GenBank/DDBJ whole genome shotgun (WGS) entry which is preliminary data.</text>
</comment>
<dbReference type="Gene3D" id="2.80.10.50">
    <property type="match status" value="1"/>
</dbReference>
<evidence type="ECO:0000259" key="1">
    <source>
        <dbReference type="Pfam" id="PF14200"/>
    </source>
</evidence>
<feature type="domain" description="Ricin B lectin" evidence="1">
    <location>
        <begin position="8"/>
        <end position="71"/>
    </location>
</feature>